<keyword evidence="2" id="KW-0812">Transmembrane</keyword>
<dbReference type="InterPro" id="IPR001387">
    <property type="entry name" value="Cro/C1-type_HTH"/>
</dbReference>
<evidence type="ECO:0000256" key="2">
    <source>
        <dbReference type="ARBA" id="ARBA00022692"/>
    </source>
</evidence>
<dbReference type="InterPro" id="IPR010982">
    <property type="entry name" value="Lambda_DNA-bd_dom_sf"/>
</dbReference>
<dbReference type="CDD" id="cd00093">
    <property type="entry name" value="HTH_XRE"/>
    <property type="match status" value="1"/>
</dbReference>
<keyword evidence="4" id="KW-0472">Membrane</keyword>
<evidence type="ECO:0000256" key="1">
    <source>
        <dbReference type="ARBA" id="ARBA00004127"/>
    </source>
</evidence>
<keyword evidence="3" id="KW-1133">Transmembrane helix</keyword>
<keyword evidence="7" id="KW-1185">Reference proteome</keyword>
<organism evidence="6 7">
    <name type="scientific">Heyndrickxia oleronia</name>
    <dbReference type="NCBI Taxonomy" id="38875"/>
    <lineage>
        <taxon>Bacteria</taxon>
        <taxon>Bacillati</taxon>
        <taxon>Bacillota</taxon>
        <taxon>Bacilli</taxon>
        <taxon>Bacillales</taxon>
        <taxon>Bacillaceae</taxon>
        <taxon>Heyndrickxia</taxon>
    </lineage>
</organism>
<sequence length="217" mass="24537">MSNTQNSDQKLGQLIKTALKEQALSMRKLSSLTGIDTSTISRIANNKQKAKPSHLQQIANHLKIPLITLMQAAGYEVEDKEKTSSSDMYTSIDTIQEVLISSKYLDQPVTIEQIQQELSKYEQFALTKEGQQKIVHEFEAKVEQVMGTGPFIMELKKMYKTYCEETNSIEKRTILGSVLLYFILSTDIIPDYVFPFGYLDDCLAVQIGLERLSKLGV</sequence>
<dbReference type="Pfam" id="PF06803">
    <property type="entry name" value="DUF1232"/>
    <property type="match status" value="1"/>
</dbReference>
<dbReference type="SMART" id="SM00530">
    <property type="entry name" value="HTH_XRE"/>
    <property type="match status" value="1"/>
</dbReference>
<dbReference type="EMBL" id="MTLA01000006">
    <property type="protein sequence ID" value="OOP70255.1"/>
    <property type="molecule type" value="Genomic_DNA"/>
</dbReference>
<proteinExistence type="predicted"/>
<name>A0A8E2LFI5_9BACI</name>
<feature type="domain" description="HTH cro/C1-type" evidence="5">
    <location>
        <begin position="15"/>
        <end position="69"/>
    </location>
</feature>
<dbReference type="RefSeq" id="WP_078109177.1">
    <property type="nucleotide sequence ID" value="NZ_CP065424.1"/>
</dbReference>
<dbReference type="InterPro" id="IPR010652">
    <property type="entry name" value="DUF1232"/>
</dbReference>
<dbReference type="GO" id="GO:0012505">
    <property type="term" value="C:endomembrane system"/>
    <property type="evidence" value="ECO:0007669"/>
    <property type="project" value="UniProtKB-SubCell"/>
</dbReference>
<dbReference type="PROSITE" id="PS50943">
    <property type="entry name" value="HTH_CROC1"/>
    <property type="match status" value="1"/>
</dbReference>
<dbReference type="GO" id="GO:0003677">
    <property type="term" value="F:DNA binding"/>
    <property type="evidence" value="ECO:0007669"/>
    <property type="project" value="UniProtKB-KW"/>
</dbReference>
<evidence type="ECO:0000256" key="4">
    <source>
        <dbReference type="ARBA" id="ARBA00023136"/>
    </source>
</evidence>
<dbReference type="SUPFAM" id="SSF47413">
    <property type="entry name" value="lambda repressor-like DNA-binding domains"/>
    <property type="match status" value="1"/>
</dbReference>
<evidence type="ECO:0000313" key="6">
    <source>
        <dbReference type="EMBL" id="OOP70255.1"/>
    </source>
</evidence>
<dbReference type="Pfam" id="PF12844">
    <property type="entry name" value="HTH_19"/>
    <property type="match status" value="1"/>
</dbReference>
<protein>
    <submittedName>
        <fullName evidence="6">DNA-binding protein</fullName>
    </submittedName>
</protein>
<gene>
    <name evidence="6" type="ORF">BWZ43_00730</name>
</gene>
<dbReference type="Gene3D" id="1.10.260.40">
    <property type="entry name" value="lambda repressor-like DNA-binding domains"/>
    <property type="match status" value="1"/>
</dbReference>
<evidence type="ECO:0000259" key="5">
    <source>
        <dbReference type="PROSITE" id="PS50943"/>
    </source>
</evidence>
<dbReference type="Proteomes" id="UP000189761">
    <property type="component" value="Unassembled WGS sequence"/>
</dbReference>
<accession>A0A8E2LFI5</accession>
<reference evidence="6 7" key="1">
    <citation type="submission" date="2017-01" db="EMBL/GenBank/DDBJ databases">
        <title>Draft genome sequence of Bacillus oleronius.</title>
        <authorList>
            <person name="Allam M."/>
        </authorList>
    </citation>
    <scope>NUCLEOTIDE SEQUENCE [LARGE SCALE GENOMIC DNA]</scope>
    <source>
        <strain evidence="6 7">DSM 9356</strain>
    </source>
</reference>
<comment type="caution">
    <text evidence="6">The sequence shown here is derived from an EMBL/GenBank/DDBJ whole genome shotgun (WGS) entry which is preliminary data.</text>
</comment>
<evidence type="ECO:0000313" key="7">
    <source>
        <dbReference type="Proteomes" id="UP000189761"/>
    </source>
</evidence>
<evidence type="ECO:0000256" key="3">
    <source>
        <dbReference type="ARBA" id="ARBA00022989"/>
    </source>
</evidence>
<dbReference type="AlphaFoldDB" id="A0A8E2LFI5"/>
<comment type="subcellular location">
    <subcellularLocation>
        <location evidence="1">Endomembrane system</location>
        <topology evidence="1">Multi-pass membrane protein</topology>
    </subcellularLocation>
</comment>
<keyword evidence="6" id="KW-0238">DNA-binding</keyword>